<evidence type="ECO:0000313" key="5">
    <source>
        <dbReference type="Proteomes" id="UP000626109"/>
    </source>
</evidence>
<dbReference type="EMBL" id="CAJNNW010034089">
    <property type="protein sequence ID" value="CAE8721554.1"/>
    <property type="molecule type" value="Genomic_DNA"/>
</dbReference>
<dbReference type="InterPro" id="IPR026000">
    <property type="entry name" value="Apc5_dom"/>
</dbReference>
<reference evidence="4" key="1">
    <citation type="submission" date="2021-02" db="EMBL/GenBank/DDBJ databases">
        <authorList>
            <person name="Dougan E. K."/>
            <person name="Rhodes N."/>
            <person name="Thang M."/>
            <person name="Chan C."/>
        </authorList>
    </citation>
    <scope>NUCLEOTIDE SEQUENCE</scope>
</reference>
<accession>A0A813LEP5</accession>
<dbReference type="Pfam" id="PF00550">
    <property type="entry name" value="PP-binding"/>
    <property type="match status" value="1"/>
</dbReference>
<proteinExistence type="predicted"/>
<evidence type="ECO:0000313" key="4">
    <source>
        <dbReference type="EMBL" id="CAE8721554.1"/>
    </source>
</evidence>
<evidence type="ECO:0000259" key="3">
    <source>
        <dbReference type="PROSITE" id="PS50075"/>
    </source>
</evidence>
<evidence type="ECO:0000256" key="2">
    <source>
        <dbReference type="ARBA" id="ARBA00022553"/>
    </source>
</evidence>
<dbReference type="AlphaFoldDB" id="A0A813LEP5"/>
<dbReference type="Gene3D" id="1.10.1200.10">
    <property type="entry name" value="ACP-like"/>
    <property type="match status" value="1"/>
</dbReference>
<dbReference type="Pfam" id="PF12862">
    <property type="entry name" value="ANAPC5"/>
    <property type="match status" value="3"/>
</dbReference>
<feature type="domain" description="Carrier" evidence="3">
    <location>
        <begin position="217"/>
        <end position="298"/>
    </location>
</feature>
<dbReference type="SUPFAM" id="SSF48452">
    <property type="entry name" value="TPR-like"/>
    <property type="match status" value="1"/>
</dbReference>
<evidence type="ECO:0000256" key="1">
    <source>
        <dbReference type="ARBA" id="ARBA00022450"/>
    </source>
</evidence>
<organism evidence="4 5">
    <name type="scientific">Polarella glacialis</name>
    <name type="common">Dinoflagellate</name>
    <dbReference type="NCBI Taxonomy" id="89957"/>
    <lineage>
        <taxon>Eukaryota</taxon>
        <taxon>Sar</taxon>
        <taxon>Alveolata</taxon>
        <taxon>Dinophyceae</taxon>
        <taxon>Suessiales</taxon>
        <taxon>Suessiaceae</taxon>
        <taxon>Polarella</taxon>
    </lineage>
</organism>
<keyword evidence="2" id="KW-0597">Phosphoprotein</keyword>
<dbReference type="SUPFAM" id="SSF47336">
    <property type="entry name" value="ACP-like"/>
    <property type="match status" value="1"/>
</dbReference>
<dbReference type="InterPro" id="IPR036736">
    <property type="entry name" value="ACP-like_sf"/>
</dbReference>
<gene>
    <name evidence="4" type="ORF">PGLA2088_LOCUS42000</name>
</gene>
<dbReference type="PROSITE" id="PS50075">
    <property type="entry name" value="CARRIER"/>
    <property type="match status" value="1"/>
</dbReference>
<dbReference type="InterPro" id="IPR011990">
    <property type="entry name" value="TPR-like_helical_dom_sf"/>
</dbReference>
<dbReference type="SMART" id="SM00823">
    <property type="entry name" value="PKS_PP"/>
    <property type="match status" value="1"/>
</dbReference>
<sequence>VLSNVHQTFERPVEAVRAANEAVALAKKAMYKPAIVDMMLLAVQVNVSLILRDGAQGSARGVEKALRPAKEAVTVAKATGKKSLISTSLFQLGEVQLMSYKLGLAMAAAKEALEIFREAGDGVGEAAAVILMAETHYAGGRHDKAEETVAEGIQLAQACSDKGKEQYASQLLEKIKESRRVVLAPVMQHMVPMASMAALPQAAAPGAAAVQEVSEAPKQVGLDAAMVSATVQEMARQAIGVDDELFQDSALMDSGMDSLTAVSFRNGLQQNLGVKLPSSLMFDYPTMKEVANRIVELSIERA</sequence>
<keyword evidence="1" id="KW-0596">Phosphopantetheine</keyword>
<dbReference type="Proteomes" id="UP000626109">
    <property type="component" value="Unassembled WGS sequence"/>
</dbReference>
<name>A0A813LEP5_POLGL</name>
<dbReference type="GO" id="GO:0031177">
    <property type="term" value="F:phosphopantetheine binding"/>
    <property type="evidence" value="ECO:0007669"/>
    <property type="project" value="InterPro"/>
</dbReference>
<protein>
    <recommendedName>
        <fullName evidence="3">Carrier domain-containing protein</fullName>
    </recommendedName>
</protein>
<dbReference type="InterPro" id="IPR009081">
    <property type="entry name" value="PP-bd_ACP"/>
</dbReference>
<comment type="caution">
    <text evidence="4">The sequence shown here is derived from an EMBL/GenBank/DDBJ whole genome shotgun (WGS) entry which is preliminary data.</text>
</comment>
<dbReference type="InterPro" id="IPR020806">
    <property type="entry name" value="PKS_PP-bd"/>
</dbReference>
<feature type="non-terminal residue" evidence="4">
    <location>
        <position position="302"/>
    </location>
</feature>
<dbReference type="Gene3D" id="1.25.40.10">
    <property type="entry name" value="Tetratricopeptide repeat domain"/>
    <property type="match status" value="1"/>
</dbReference>